<organism evidence="1">
    <name type="scientific">marine sediment metagenome</name>
    <dbReference type="NCBI Taxonomy" id="412755"/>
    <lineage>
        <taxon>unclassified sequences</taxon>
        <taxon>metagenomes</taxon>
        <taxon>ecological metagenomes</taxon>
    </lineage>
</organism>
<sequence>SIFPSDTNLTCTFKAHANAHTWSTWAEIVDSATTKLSDAFATEPGHITSIIIETVSDNTALYMYEIAWGVAKNPGKAHKIPCVKSPTMGISR</sequence>
<dbReference type="EMBL" id="BART01008274">
    <property type="protein sequence ID" value="GAG53560.1"/>
    <property type="molecule type" value="Genomic_DNA"/>
</dbReference>
<accession>X0YCG2</accession>
<gene>
    <name evidence="1" type="ORF">S01H4_18659</name>
</gene>
<feature type="non-terminal residue" evidence="1">
    <location>
        <position position="1"/>
    </location>
</feature>
<reference evidence="1" key="1">
    <citation type="journal article" date="2014" name="Front. Microbiol.">
        <title>High frequency of phylogenetically diverse reductive dehalogenase-homologous genes in deep subseafloor sedimentary metagenomes.</title>
        <authorList>
            <person name="Kawai M."/>
            <person name="Futagami T."/>
            <person name="Toyoda A."/>
            <person name="Takaki Y."/>
            <person name="Nishi S."/>
            <person name="Hori S."/>
            <person name="Arai W."/>
            <person name="Tsubouchi T."/>
            <person name="Morono Y."/>
            <person name="Uchiyama I."/>
            <person name="Ito T."/>
            <person name="Fujiyama A."/>
            <person name="Inagaki F."/>
            <person name="Takami H."/>
        </authorList>
    </citation>
    <scope>NUCLEOTIDE SEQUENCE</scope>
    <source>
        <strain evidence="1">Expedition CK06-06</strain>
    </source>
</reference>
<dbReference type="AlphaFoldDB" id="X0YCG2"/>
<name>X0YCG2_9ZZZZ</name>
<proteinExistence type="predicted"/>
<protein>
    <submittedName>
        <fullName evidence="1">Uncharacterized protein</fullName>
    </submittedName>
</protein>
<comment type="caution">
    <text evidence="1">The sequence shown here is derived from an EMBL/GenBank/DDBJ whole genome shotgun (WGS) entry which is preliminary data.</text>
</comment>
<evidence type="ECO:0000313" key="1">
    <source>
        <dbReference type="EMBL" id="GAG53560.1"/>
    </source>
</evidence>